<dbReference type="SUPFAM" id="SSF46894">
    <property type="entry name" value="C-terminal effector domain of the bipartite response regulators"/>
    <property type="match status" value="1"/>
</dbReference>
<accession>A0A7W7LUG4</accession>
<proteinExistence type="predicted"/>
<name>A0A7W7LUG4_9ACTN</name>
<dbReference type="InterPro" id="IPR036388">
    <property type="entry name" value="WH-like_DNA-bd_sf"/>
</dbReference>
<dbReference type="GO" id="GO:0006355">
    <property type="term" value="P:regulation of DNA-templated transcription"/>
    <property type="evidence" value="ECO:0007669"/>
    <property type="project" value="InterPro"/>
</dbReference>
<comment type="caution">
    <text evidence="2">The sequence shown here is derived from an EMBL/GenBank/DDBJ whole genome shotgun (WGS) entry which is preliminary data.</text>
</comment>
<sequence>MIASEDALLLYVHASAQVEIDPNHVHVELGIAPERVKSAVRELVALQLLQPCVNCGTALTCVDPERAAARVLAPLEQQAHEQRVAVDELRAGFKELSDWFVNRATTGRGSRSIELVTDLTTVLEVIGQLAGRATTQVLTAQPGGGRPEESLAEAVGRDESLIRRGVSLRMLYQHSARYSRPTAAYAERLTAQGAQVRIVPGELTRMIIFDDSCGLLEVQDNSSAALIVGDRHVLNFMTQVFERTWLAAEPFSRPAPDDAAKDTIDGVRATIMSLLAAGLDDRSIAKRLGISQRTCQRHVAEVMTILGATSRFQAGYLYRETQSRRR</sequence>
<dbReference type="PANTHER" id="PTHR34293:SF1">
    <property type="entry name" value="HTH-TYPE TRANSCRIPTIONAL REGULATOR TRMBL2"/>
    <property type="match status" value="1"/>
</dbReference>
<dbReference type="GO" id="GO:0003677">
    <property type="term" value="F:DNA binding"/>
    <property type="evidence" value="ECO:0007669"/>
    <property type="project" value="InterPro"/>
</dbReference>
<dbReference type="InterPro" id="IPR016032">
    <property type="entry name" value="Sig_transdc_resp-reg_C-effctor"/>
</dbReference>
<evidence type="ECO:0000259" key="1">
    <source>
        <dbReference type="SMART" id="SM00421"/>
    </source>
</evidence>
<dbReference type="Pfam" id="PF00196">
    <property type="entry name" value="GerE"/>
    <property type="match status" value="1"/>
</dbReference>
<dbReference type="Proteomes" id="UP000556084">
    <property type="component" value="Unassembled WGS sequence"/>
</dbReference>
<dbReference type="RefSeq" id="WP_184351660.1">
    <property type="nucleotide sequence ID" value="NZ_JACHJH010000010.1"/>
</dbReference>
<evidence type="ECO:0000313" key="2">
    <source>
        <dbReference type="EMBL" id="MBB4895856.1"/>
    </source>
</evidence>
<dbReference type="EMBL" id="JACHJH010000010">
    <property type="protein sequence ID" value="MBB4895856.1"/>
    <property type="molecule type" value="Genomic_DNA"/>
</dbReference>
<dbReference type="InterPro" id="IPR000792">
    <property type="entry name" value="Tscrpt_reg_LuxR_C"/>
</dbReference>
<dbReference type="AlphaFoldDB" id="A0A7W7LUG4"/>
<reference evidence="2 3" key="1">
    <citation type="submission" date="2020-08" db="EMBL/GenBank/DDBJ databases">
        <title>Genomic Encyclopedia of Type Strains, Phase III (KMG-III): the genomes of soil and plant-associated and newly described type strains.</title>
        <authorList>
            <person name="Whitman W."/>
        </authorList>
    </citation>
    <scope>NUCLEOTIDE SEQUENCE [LARGE SCALE GENOMIC DNA]</scope>
    <source>
        <strain evidence="2 3">CECT 3266</strain>
    </source>
</reference>
<dbReference type="Gene3D" id="1.10.10.10">
    <property type="entry name" value="Winged helix-like DNA-binding domain superfamily/Winged helix DNA-binding domain"/>
    <property type="match status" value="1"/>
</dbReference>
<dbReference type="PANTHER" id="PTHR34293">
    <property type="entry name" value="HTH-TYPE TRANSCRIPTIONAL REGULATOR TRMBL2"/>
    <property type="match status" value="1"/>
</dbReference>
<keyword evidence="3" id="KW-1185">Reference proteome</keyword>
<feature type="domain" description="HTH luxR-type" evidence="1">
    <location>
        <begin position="269"/>
        <end position="318"/>
    </location>
</feature>
<gene>
    <name evidence="2" type="ORF">FHS39_004937</name>
</gene>
<protein>
    <recommendedName>
        <fullName evidence="1">HTH luxR-type domain-containing protein</fullName>
    </recommendedName>
</protein>
<dbReference type="InterPro" id="IPR051797">
    <property type="entry name" value="TrmB-like"/>
</dbReference>
<dbReference type="SMART" id="SM00421">
    <property type="entry name" value="HTH_LUXR"/>
    <property type="match status" value="1"/>
</dbReference>
<evidence type="ECO:0000313" key="3">
    <source>
        <dbReference type="Proteomes" id="UP000556084"/>
    </source>
</evidence>
<organism evidence="2 3">
    <name type="scientific">Streptomyces olivoverticillatus</name>
    <dbReference type="NCBI Taxonomy" id="66427"/>
    <lineage>
        <taxon>Bacteria</taxon>
        <taxon>Bacillati</taxon>
        <taxon>Actinomycetota</taxon>
        <taxon>Actinomycetes</taxon>
        <taxon>Kitasatosporales</taxon>
        <taxon>Streptomycetaceae</taxon>
        <taxon>Streptomyces</taxon>
    </lineage>
</organism>